<comment type="caution">
    <text evidence="1">The sequence shown here is derived from an EMBL/GenBank/DDBJ whole genome shotgun (WGS) entry which is preliminary data.</text>
</comment>
<evidence type="ECO:0000313" key="1">
    <source>
        <dbReference type="EMBL" id="MCI60965.1"/>
    </source>
</evidence>
<keyword evidence="2" id="KW-1185">Reference proteome</keyword>
<dbReference type="Proteomes" id="UP000265520">
    <property type="component" value="Unassembled WGS sequence"/>
</dbReference>
<reference evidence="1 2" key="1">
    <citation type="journal article" date="2018" name="Front. Plant Sci.">
        <title>Red Clover (Trifolium pratense) and Zigzag Clover (T. medium) - A Picture of Genomic Similarities and Differences.</title>
        <authorList>
            <person name="Dluhosova J."/>
            <person name="Istvanek J."/>
            <person name="Nedelnik J."/>
            <person name="Repkova J."/>
        </authorList>
    </citation>
    <scope>NUCLEOTIDE SEQUENCE [LARGE SCALE GENOMIC DNA]</scope>
    <source>
        <strain evidence="2">cv. 10/8</strain>
        <tissue evidence="1">Leaf</tissue>
    </source>
</reference>
<dbReference type="EMBL" id="LXQA010591154">
    <property type="protein sequence ID" value="MCI60965.1"/>
    <property type="molecule type" value="Genomic_DNA"/>
</dbReference>
<feature type="non-terminal residue" evidence="1">
    <location>
        <position position="1"/>
    </location>
</feature>
<name>A0A392TM08_9FABA</name>
<accession>A0A392TM08</accession>
<evidence type="ECO:0000313" key="2">
    <source>
        <dbReference type="Proteomes" id="UP000265520"/>
    </source>
</evidence>
<proteinExistence type="predicted"/>
<dbReference type="AlphaFoldDB" id="A0A392TM08"/>
<sequence>YNPTLRWCDCCSMTVHWPLSSSDHQVRSV</sequence>
<protein>
    <submittedName>
        <fullName evidence="1">Uncharacterized protein</fullName>
    </submittedName>
</protein>
<organism evidence="1 2">
    <name type="scientific">Trifolium medium</name>
    <dbReference type="NCBI Taxonomy" id="97028"/>
    <lineage>
        <taxon>Eukaryota</taxon>
        <taxon>Viridiplantae</taxon>
        <taxon>Streptophyta</taxon>
        <taxon>Embryophyta</taxon>
        <taxon>Tracheophyta</taxon>
        <taxon>Spermatophyta</taxon>
        <taxon>Magnoliopsida</taxon>
        <taxon>eudicotyledons</taxon>
        <taxon>Gunneridae</taxon>
        <taxon>Pentapetalae</taxon>
        <taxon>rosids</taxon>
        <taxon>fabids</taxon>
        <taxon>Fabales</taxon>
        <taxon>Fabaceae</taxon>
        <taxon>Papilionoideae</taxon>
        <taxon>50 kb inversion clade</taxon>
        <taxon>NPAAA clade</taxon>
        <taxon>Hologalegina</taxon>
        <taxon>IRL clade</taxon>
        <taxon>Trifolieae</taxon>
        <taxon>Trifolium</taxon>
    </lineage>
</organism>